<proteinExistence type="predicted"/>
<organism evidence="1 2">
    <name type="scientific">Canavalia gladiata</name>
    <name type="common">Sword bean</name>
    <name type="synonym">Dolichos gladiatus</name>
    <dbReference type="NCBI Taxonomy" id="3824"/>
    <lineage>
        <taxon>Eukaryota</taxon>
        <taxon>Viridiplantae</taxon>
        <taxon>Streptophyta</taxon>
        <taxon>Embryophyta</taxon>
        <taxon>Tracheophyta</taxon>
        <taxon>Spermatophyta</taxon>
        <taxon>Magnoliopsida</taxon>
        <taxon>eudicotyledons</taxon>
        <taxon>Gunneridae</taxon>
        <taxon>Pentapetalae</taxon>
        <taxon>rosids</taxon>
        <taxon>fabids</taxon>
        <taxon>Fabales</taxon>
        <taxon>Fabaceae</taxon>
        <taxon>Papilionoideae</taxon>
        <taxon>50 kb inversion clade</taxon>
        <taxon>NPAAA clade</taxon>
        <taxon>indigoferoid/millettioid clade</taxon>
        <taxon>Phaseoleae</taxon>
        <taxon>Canavalia</taxon>
    </lineage>
</organism>
<gene>
    <name evidence="1" type="ORF">VNO77_40946</name>
</gene>
<dbReference type="EMBL" id="JAYMYQ010000010">
    <property type="protein sequence ID" value="KAK7307679.1"/>
    <property type="molecule type" value="Genomic_DNA"/>
</dbReference>
<evidence type="ECO:0000313" key="2">
    <source>
        <dbReference type="Proteomes" id="UP001367508"/>
    </source>
</evidence>
<protein>
    <submittedName>
        <fullName evidence="1">Uncharacterized protein</fullName>
    </submittedName>
</protein>
<dbReference type="AlphaFoldDB" id="A0AAN9K0A2"/>
<dbReference type="Proteomes" id="UP001367508">
    <property type="component" value="Unassembled WGS sequence"/>
</dbReference>
<name>A0AAN9K0A2_CANGL</name>
<evidence type="ECO:0000313" key="1">
    <source>
        <dbReference type="EMBL" id="KAK7307679.1"/>
    </source>
</evidence>
<keyword evidence="2" id="KW-1185">Reference proteome</keyword>
<sequence>MVKSTQYGPTSCSGIQAFIRRFMWLHCIKSIFVQQLLQRGVYLDATECEGEIQSVPEASLSTATSILSISVPKISKLLLLHEINRTWVFSERVSLMVSVYFYFQKSGLASKSGGFCNCWQQPCLILFSPLFFSGWDHSP</sequence>
<accession>A0AAN9K0A2</accession>
<reference evidence="1 2" key="1">
    <citation type="submission" date="2024-01" db="EMBL/GenBank/DDBJ databases">
        <title>The genomes of 5 underutilized Papilionoideae crops provide insights into root nodulation and disease resistanc.</title>
        <authorList>
            <person name="Jiang F."/>
        </authorList>
    </citation>
    <scope>NUCLEOTIDE SEQUENCE [LARGE SCALE GENOMIC DNA]</scope>
    <source>
        <strain evidence="1">LVBAO_FW01</strain>
        <tissue evidence="1">Leaves</tissue>
    </source>
</reference>
<comment type="caution">
    <text evidence="1">The sequence shown here is derived from an EMBL/GenBank/DDBJ whole genome shotgun (WGS) entry which is preliminary data.</text>
</comment>